<dbReference type="PANTHER" id="PTHR24198">
    <property type="entry name" value="ANKYRIN REPEAT AND PROTEIN KINASE DOMAIN-CONTAINING PROTEIN"/>
    <property type="match status" value="1"/>
</dbReference>
<evidence type="ECO:0000256" key="4">
    <source>
        <dbReference type="SAM" id="Coils"/>
    </source>
</evidence>
<dbReference type="Pfam" id="PF24883">
    <property type="entry name" value="NPHP3_N"/>
    <property type="match status" value="1"/>
</dbReference>
<dbReference type="InterPro" id="IPR036770">
    <property type="entry name" value="Ankyrin_rpt-contain_sf"/>
</dbReference>
<dbReference type="Gene3D" id="1.25.40.20">
    <property type="entry name" value="Ankyrin repeat-containing domain"/>
    <property type="match status" value="6"/>
</dbReference>
<evidence type="ECO:0000256" key="5">
    <source>
        <dbReference type="SAM" id="MobiDB-lite"/>
    </source>
</evidence>
<dbReference type="Pfam" id="PF17111">
    <property type="entry name" value="PigL_N"/>
    <property type="match status" value="1"/>
</dbReference>
<feature type="region of interest" description="Disordered" evidence="5">
    <location>
        <begin position="2102"/>
        <end position="2126"/>
    </location>
</feature>
<dbReference type="Pfam" id="PF12796">
    <property type="entry name" value="Ank_2"/>
    <property type="match status" value="2"/>
</dbReference>
<sequence>MADPLSIAASIAGLVTLTDVVFDRLVKFRRSVKNAEEEIQDLCKEVNLLGGALNSLARLARALEDGSFDTNLRMQNIEDCSDILQEMDKKLRKLENSSMRQKLLWPFTKDRAKEWLDELSQHKANINLVLSANSLDAMMRLLAQEESHATEILAEVKETRKITSRIREDDRRRQVLNFFLRYNPQRNYDTSLRFRHPRTGLWLTRHPEFQHWLATPDSKLWLKGIPGAGKTVLAASIIEAALEKNTETTPTAFFFCDYKDTATQVVENILGTLAYQLAIQKEEAYRMLEQYYCELCPSTGLPRQASRRALNKLLGQMLALYDYAYLFIDGVDECGSSTAEVVEALFDVSNDANNVSIALLSRDEDEIRDRVEADFVTIEIAAHEGDVTEYVTAQIEERIRTRKLRVSGPNLKGEILQELVDGAKGMLNIPQLREVLSVPAPGTSLEAAAIVREEAITRYCSSLVRKSTEENRLEFSHFSVQEFLEKASLKDLGLDWIQVSRQRAYYLMAVECLKYIQLKNFDQPKIERERAEEQIKARDELYPLYQHASERWPIYAREEWGTQAVFDLGASLFHPLKTSYFTSWAIRFAFQFTDQYDYKELRVVIGILVGNYYKPLHMAATLSLPQICSFLVDEGAGVDLESPVGRPLQCAVQGVRLFNGRDQPSDHRWIIPELQRSQQQYAATADTIRCLCRAGASLDFRCCFPFSGMTLGQLSLQMVSQTGTFQILTALIQEGASVKESDILGAEKPFSRFWTASPEYEFNLQAFLEFLGSFNPQPPGYHRMSAMLWHHAISRKLSIASDPMKVDTRISLTMDELRKQAEAAAFAGNPQVLEIILRDPRSEAALFVNDNGRWLLDLALSYNHDATSDSVEVIDLLLKAGCDVTKTHRNGMDVLQEWCWSPTKDNGTPTDEELTHFDEVARLLAKAGASCAHQNLNGQNALHCHVKRPFLLNALLKYQAPESIQKAMKAVDNDGYTPLALSLWEKCTDAAAIFLSHKTPITMEMVQSPTPVLSLAVSANDETSFEALLLSGLNFRFEATQAPLHYLGYGAKLPFIHRLRSLYPEACAHQYNGHTPLESYLIRCLETKHRDVERLDTSFIDALSITDDLPNAEASKASVWFHFVSQIINNIRESPRGLTISEWRVEEISNLATTSLIRLGYLKSFESHFDTSGLVPILQPIDRLRHMRSVWPLTTSSICEVLGRTQHWSSLRQSPEIIRLLKAASESTELGLTRMMLEEGVSVHQRCDGSSALESVVTHPRSEEMFDLLLRYSDKSVLNETNPDKDRLALIHLTGTWSFEWAVRKLVGHGANPNLRVAKPPNQPALVYHIARGQTHCATATLENGADPTLFDDFGYDAALTAALKGHVVVLRGIYDAIKSGDKHDWHGKMDWRRRCLVRISIGATKQICTGVTALHLGAASQSTDILCFYGDHKLMEDVDILSDDGYTPLHFAASHGSVRNIQYLCARGCNVDARARDGSSPLHLAVRNNDEDSVGALINAGCKSFPDSYGMTPLEAVKRGDLQLCQRLVASGCDLETPLNDCIGGSLLVEALARKEVEIVEWMLQQKVSMITPISNSQSTELTIHLVLEEASLVDILSGSLENYMRYGGRLLGEAPPFATAAVRSDNVEGLMILLQHTRDNQDHYGKLWSMHPDEVVAFLVNEIGPSAEQTPLHVAAFDGNLIAAKLLLEWGAKVNPPGSSYQKTPLHDAIESLGDPLETVALLLIQEGADLESRDSWGRTPLNLAAENGRMRSLRALITAQANLYTTDEYSWTVLDNLAESDSLMRWTIFAELVRLGVDPHRVNSRGWSAFHDAADTSDTVSLLVNSDLIDLEDATPYPWNTIASVQLAAFISTAYPLFRKRYGRQVFQRFANLMPTGIESPLCRAAKQGSVLALEHLLELGASMDLEGCPFGSALMAACESGSLDGVEFLVRRGAALSYVGPNGLRSAYVSAQKSESILRWLLIDRFVDQQKLTDVPRYDRADNNMYSELFSWGGPVKVELVISGQMERLHHESSREYWSRLMEEKVGWRGKVVPLNTGRRTVFQSCLVPQEIVRVHPQGYRSSKDQKDQFSKKMAQWCQPLKTDGGCWYISYKDVPTDTSDDYGCPVTAKRPRQSSDLLESD</sequence>
<feature type="coiled-coil region" evidence="4">
    <location>
        <begin position="25"/>
        <end position="52"/>
    </location>
</feature>
<evidence type="ECO:0000259" key="7">
    <source>
        <dbReference type="Pfam" id="PF24883"/>
    </source>
</evidence>
<comment type="caution">
    <text evidence="8">The sequence shown here is derived from an EMBL/GenBank/DDBJ whole genome shotgun (WGS) entry which is preliminary data.</text>
</comment>
<accession>A0A8H6MXB2</accession>
<proteinExistence type="predicted"/>
<feature type="repeat" description="ANK" evidence="3">
    <location>
        <begin position="1669"/>
        <end position="1701"/>
    </location>
</feature>
<dbReference type="InterPro" id="IPR056884">
    <property type="entry name" value="NPHP3-like_N"/>
</dbReference>
<feature type="repeat" description="ANK" evidence="3">
    <location>
        <begin position="1739"/>
        <end position="1771"/>
    </location>
</feature>
<evidence type="ECO:0000313" key="9">
    <source>
        <dbReference type="Proteomes" id="UP000654918"/>
    </source>
</evidence>
<evidence type="ECO:0000313" key="8">
    <source>
        <dbReference type="EMBL" id="KAF6812509.1"/>
    </source>
</evidence>
<feature type="repeat" description="ANK" evidence="3">
    <location>
        <begin position="611"/>
        <end position="643"/>
    </location>
</feature>
<dbReference type="SMART" id="SM00248">
    <property type="entry name" value="ANK"/>
    <property type="match status" value="18"/>
</dbReference>
<feature type="repeat" description="ANK" evidence="3">
    <location>
        <begin position="1445"/>
        <end position="1477"/>
    </location>
</feature>
<name>A0A8H6MXB2_9PEZI</name>
<evidence type="ECO:0000256" key="3">
    <source>
        <dbReference type="PROSITE-ProRule" id="PRU00023"/>
    </source>
</evidence>
<feature type="domain" description="Nephrocystin 3-like N-terminal" evidence="7">
    <location>
        <begin position="199"/>
        <end position="362"/>
    </location>
</feature>
<dbReference type="EMBL" id="WIGO01000431">
    <property type="protein sequence ID" value="KAF6812509.1"/>
    <property type="molecule type" value="Genomic_DNA"/>
</dbReference>
<organism evidence="8 9">
    <name type="scientific">Colletotrichum plurivorum</name>
    <dbReference type="NCBI Taxonomy" id="2175906"/>
    <lineage>
        <taxon>Eukaryota</taxon>
        <taxon>Fungi</taxon>
        <taxon>Dikarya</taxon>
        <taxon>Ascomycota</taxon>
        <taxon>Pezizomycotina</taxon>
        <taxon>Sordariomycetes</taxon>
        <taxon>Hypocreomycetidae</taxon>
        <taxon>Glomerellales</taxon>
        <taxon>Glomerellaceae</taxon>
        <taxon>Colletotrichum</taxon>
        <taxon>Colletotrichum orchidearum species complex</taxon>
    </lineage>
</organism>
<evidence type="ECO:0000259" key="6">
    <source>
        <dbReference type="Pfam" id="PF17111"/>
    </source>
</evidence>
<keyword evidence="9" id="KW-1185">Reference proteome</keyword>
<keyword evidence="4" id="KW-0175">Coiled coil</keyword>
<dbReference type="PANTHER" id="PTHR24198:SF165">
    <property type="entry name" value="ANKYRIN REPEAT-CONTAINING PROTEIN-RELATED"/>
    <property type="match status" value="1"/>
</dbReference>
<dbReference type="Gene3D" id="3.40.50.300">
    <property type="entry name" value="P-loop containing nucleotide triphosphate hydrolases"/>
    <property type="match status" value="1"/>
</dbReference>
<feature type="repeat" description="ANK" evidence="3">
    <location>
        <begin position="1478"/>
        <end position="1502"/>
    </location>
</feature>
<keyword evidence="2 3" id="KW-0040">ANK repeat</keyword>
<dbReference type="InterPro" id="IPR002110">
    <property type="entry name" value="Ankyrin_rpt"/>
</dbReference>
<keyword evidence="1" id="KW-0677">Repeat</keyword>
<dbReference type="InterPro" id="IPR027417">
    <property type="entry name" value="P-loop_NTPase"/>
</dbReference>
<dbReference type="Proteomes" id="UP000654918">
    <property type="component" value="Unassembled WGS sequence"/>
</dbReference>
<dbReference type="SUPFAM" id="SSF52540">
    <property type="entry name" value="P-loop containing nucleoside triphosphate hydrolases"/>
    <property type="match status" value="1"/>
</dbReference>
<evidence type="ECO:0000256" key="2">
    <source>
        <dbReference type="ARBA" id="ARBA00023043"/>
    </source>
</evidence>
<dbReference type="SUPFAM" id="SSF48403">
    <property type="entry name" value="Ankyrin repeat"/>
    <property type="match status" value="3"/>
</dbReference>
<dbReference type="PROSITE" id="PS50297">
    <property type="entry name" value="ANK_REP_REGION"/>
    <property type="match status" value="4"/>
</dbReference>
<dbReference type="InterPro" id="IPR031348">
    <property type="entry name" value="PigL_N"/>
</dbReference>
<reference evidence="8" key="1">
    <citation type="journal article" date="2020" name="Phytopathology">
        <title>Genome Sequence Resources of Colletotrichum truncatum, C. plurivorum, C. musicola, and C. sojae: Four Species Pathogenic to Soybean (Glycine max).</title>
        <authorList>
            <person name="Rogerio F."/>
            <person name="Boufleur T.R."/>
            <person name="Ciampi-Guillardi M."/>
            <person name="Sukno S.A."/>
            <person name="Thon M.R."/>
            <person name="Massola Junior N.S."/>
            <person name="Baroncelli R."/>
        </authorList>
    </citation>
    <scope>NUCLEOTIDE SEQUENCE</scope>
    <source>
        <strain evidence="8">LFN00145</strain>
    </source>
</reference>
<gene>
    <name evidence="8" type="ORF">CPLU01_14866</name>
</gene>
<feature type="domain" description="Azaphilone pigments biosynthesis cluster protein L N-terminal" evidence="6">
    <location>
        <begin position="2"/>
        <end position="136"/>
    </location>
</feature>
<feature type="repeat" description="ANK" evidence="3">
    <location>
        <begin position="1703"/>
        <end position="1738"/>
    </location>
</feature>
<protein>
    <submittedName>
        <fullName evidence="8">Ankyrin repeat protein</fullName>
    </submittedName>
</protein>
<evidence type="ECO:0000256" key="1">
    <source>
        <dbReference type="ARBA" id="ARBA00022737"/>
    </source>
</evidence>
<dbReference type="PROSITE" id="PS50088">
    <property type="entry name" value="ANK_REPEAT"/>
    <property type="match status" value="6"/>
</dbReference>